<dbReference type="KEGG" id="vg:15010455"/>
<evidence type="ECO:0000313" key="1">
    <source>
        <dbReference type="EMBL" id="AGH26286.1"/>
    </source>
</evidence>
<dbReference type="RefSeq" id="YP_007673931.1">
    <property type="nucleotide sequence ID" value="NC_020845.1"/>
</dbReference>
<gene>
    <name evidence="1" type="ORF">CPMG_00186</name>
</gene>
<accession>M4QG10</accession>
<dbReference type="Proteomes" id="UP000012039">
    <property type="component" value="Segment"/>
</dbReference>
<dbReference type="EMBL" id="HQ634174">
    <property type="protein sequence ID" value="AGH26286.1"/>
    <property type="molecule type" value="Genomic_DNA"/>
</dbReference>
<protein>
    <submittedName>
        <fullName evidence="1">Uncharacterized protein</fullName>
    </submittedName>
</protein>
<reference evidence="1 2" key="1">
    <citation type="submission" date="2010-11" db="EMBL/GenBank/DDBJ databases">
        <title>The Genome Sequence of Cyanophage MED4-213.</title>
        <authorList>
            <consortium name="The Broad Institute Genome Sequencing Platform"/>
            <person name="Henn M.R."/>
            <person name="Sullivan M.S."/>
            <person name="Osburne M.S."/>
            <person name="Levin J."/>
            <person name="Malboeuf C."/>
            <person name="Casali M."/>
            <person name="Russ C."/>
            <person name="Lennon N."/>
            <person name="Chapman S.B."/>
            <person name="Erlich R."/>
            <person name="Young S.K."/>
            <person name="Yandava C."/>
            <person name="Zeng Q."/>
            <person name="Alvarado L."/>
            <person name="Anderson S."/>
            <person name="Berlin A."/>
            <person name="Chen Z."/>
            <person name="Freedman E."/>
            <person name="Gellesch M."/>
            <person name="Goldberg J."/>
            <person name="Green L."/>
            <person name="Griggs A."/>
            <person name="Gujja S."/>
            <person name="Heilman E.R."/>
            <person name="Heiman D."/>
            <person name="Hollinger A."/>
            <person name="Howarth C."/>
            <person name="Larson L."/>
            <person name="Mehta T."/>
            <person name="Pearson M."/>
            <person name="Roberts A."/>
            <person name="Ryan E."/>
            <person name="Saif S."/>
            <person name="Shea T."/>
            <person name="Shenoy N."/>
            <person name="Sisk P."/>
            <person name="Stolte C."/>
            <person name="Sykes S."/>
            <person name="White J."/>
            <person name="Yu Q."/>
            <person name="Coleman M.L."/>
            <person name="Huang K.H."/>
            <person name="Weigele P.R."/>
            <person name="DeFrancesco A.S."/>
            <person name="Kern S.E."/>
            <person name="Thompson L.R."/>
            <person name="Fu R."/>
            <person name="Hombeck B."/>
            <person name="Chisholm S.W."/>
            <person name="Haas B."/>
            <person name="Nusbaum C."/>
            <person name="Birren B."/>
        </authorList>
    </citation>
    <scope>NUCLEOTIDE SEQUENCE [LARGE SCALE GENOMIC DNA]</scope>
    <source>
        <strain evidence="1">MED4-213</strain>
    </source>
</reference>
<name>M4QG10_9CAUD</name>
<organism evidence="1 2">
    <name type="scientific">Prochlorococcus phage MED4-213</name>
    <dbReference type="NCBI Taxonomy" id="889956"/>
    <lineage>
        <taxon>Viruses</taxon>
        <taxon>Duplodnaviria</taxon>
        <taxon>Heunggongvirae</taxon>
        <taxon>Uroviricota</taxon>
        <taxon>Caudoviricetes</taxon>
        <taxon>Eurybiavirus</taxon>
        <taxon>Eurybiavirus MED4213</taxon>
    </lineage>
</organism>
<sequence length="182" mass="20987">MIDKIFACPVRKYNIDPTTEQGAYQITWAEKEYEDNKFDYPAPFRKKSIQVPELLSKPYEEICEQFLQELDIYDTHVALITALGLSVLKKGESMDKSRTLPSHYTLTHYLLGKDPDVFYHPAKDLLQIVNPNLDEWTSAMSLYVNQGDVVIHPSFLEYSTPPVKRERVTITCTIEIASRPDL</sequence>
<keyword evidence="2" id="KW-1185">Reference proteome</keyword>
<dbReference type="GeneID" id="15010455"/>
<evidence type="ECO:0000313" key="2">
    <source>
        <dbReference type="Proteomes" id="UP000012039"/>
    </source>
</evidence>
<proteinExistence type="predicted"/>